<accession>A0ABU6UWL8</accession>
<protein>
    <submittedName>
        <fullName evidence="2">Uncharacterized protein</fullName>
    </submittedName>
</protein>
<gene>
    <name evidence="2" type="ORF">PIB30_102300</name>
</gene>
<reference evidence="2 3" key="1">
    <citation type="journal article" date="2023" name="Plants (Basel)">
        <title>Bridging the Gap: Combining Genomics and Transcriptomics Approaches to Understand Stylosanthes scabra, an Orphan Legume from the Brazilian Caatinga.</title>
        <authorList>
            <person name="Ferreira-Neto J.R.C."/>
            <person name="da Silva M.D."/>
            <person name="Binneck E."/>
            <person name="de Melo N.F."/>
            <person name="da Silva R.H."/>
            <person name="de Melo A.L.T.M."/>
            <person name="Pandolfi V."/>
            <person name="Bustamante F.O."/>
            <person name="Brasileiro-Vidal A.C."/>
            <person name="Benko-Iseppon A.M."/>
        </authorList>
    </citation>
    <scope>NUCLEOTIDE SEQUENCE [LARGE SCALE GENOMIC DNA]</scope>
    <source>
        <tissue evidence="2">Leaves</tissue>
    </source>
</reference>
<feature type="compositionally biased region" description="Polar residues" evidence="1">
    <location>
        <begin position="42"/>
        <end position="51"/>
    </location>
</feature>
<dbReference type="EMBL" id="JASCZI010123959">
    <property type="protein sequence ID" value="MED6165721.1"/>
    <property type="molecule type" value="Genomic_DNA"/>
</dbReference>
<evidence type="ECO:0000313" key="2">
    <source>
        <dbReference type="EMBL" id="MED6165721.1"/>
    </source>
</evidence>
<name>A0ABU6UWL8_9FABA</name>
<sequence length="184" mass="20249">TTELHHHHTTAEPTTTQPNHHHESATTMEPTTHHPSYHRRQSNPSSHKPNTTEPPPLRATTSKHCRTPPPSLSHKPTTIHFHGTLLLRLSLSLDETKQPPSSPLSMPEKTLPLSLFLFLPPVRNPSVLSHHRTSVTAIITISGLLFSTFSVQSFATSVTTGVASVSPCSLTTTHPLPESHRRLP</sequence>
<comment type="caution">
    <text evidence="2">The sequence shown here is derived from an EMBL/GenBank/DDBJ whole genome shotgun (WGS) entry which is preliminary data.</text>
</comment>
<evidence type="ECO:0000313" key="3">
    <source>
        <dbReference type="Proteomes" id="UP001341840"/>
    </source>
</evidence>
<proteinExistence type="predicted"/>
<feature type="region of interest" description="Disordered" evidence="1">
    <location>
        <begin position="1"/>
        <end position="77"/>
    </location>
</feature>
<organism evidence="2 3">
    <name type="scientific">Stylosanthes scabra</name>
    <dbReference type="NCBI Taxonomy" id="79078"/>
    <lineage>
        <taxon>Eukaryota</taxon>
        <taxon>Viridiplantae</taxon>
        <taxon>Streptophyta</taxon>
        <taxon>Embryophyta</taxon>
        <taxon>Tracheophyta</taxon>
        <taxon>Spermatophyta</taxon>
        <taxon>Magnoliopsida</taxon>
        <taxon>eudicotyledons</taxon>
        <taxon>Gunneridae</taxon>
        <taxon>Pentapetalae</taxon>
        <taxon>rosids</taxon>
        <taxon>fabids</taxon>
        <taxon>Fabales</taxon>
        <taxon>Fabaceae</taxon>
        <taxon>Papilionoideae</taxon>
        <taxon>50 kb inversion clade</taxon>
        <taxon>dalbergioids sensu lato</taxon>
        <taxon>Dalbergieae</taxon>
        <taxon>Pterocarpus clade</taxon>
        <taxon>Stylosanthes</taxon>
    </lineage>
</organism>
<dbReference type="Proteomes" id="UP001341840">
    <property type="component" value="Unassembled WGS sequence"/>
</dbReference>
<keyword evidence="3" id="KW-1185">Reference proteome</keyword>
<feature type="compositionally biased region" description="Polar residues" evidence="1">
    <location>
        <begin position="25"/>
        <end position="34"/>
    </location>
</feature>
<feature type="non-terminal residue" evidence="2">
    <location>
        <position position="1"/>
    </location>
</feature>
<evidence type="ECO:0000256" key="1">
    <source>
        <dbReference type="SAM" id="MobiDB-lite"/>
    </source>
</evidence>